<reference evidence="11" key="1">
    <citation type="journal article" date="2019" name="Int. J. Syst. Evol. Microbiol.">
        <title>The Global Catalogue of Microorganisms (GCM) 10K type strain sequencing project: providing services to taxonomists for standard genome sequencing and annotation.</title>
        <authorList>
            <consortium name="The Broad Institute Genomics Platform"/>
            <consortium name="The Broad Institute Genome Sequencing Center for Infectious Disease"/>
            <person name="Wu L."/>
            <person name="Ma J."/>
        </authorList>
    </citation>
    <scope>NUCLEOTIDE SEQUENCE [LARGE SCALE GENOMIC DNA]</scope>
    <source>
        <strain evidence="11">JCM 17190</strain>
    </source>
</reference>
<dbReference type="EMBL" id="BAABDF010000007">
    <property type="protein sequence ID" value="GAA3868265.1"/>
    <property type="molecule type" value="Genomic_DNA"/>
</dbReference>
<organism evidence="10 11">
    <name type="scientific">Celeribacter arenosi</name>
    <dbReference type="NCBI Taxonomy" id="792649"/>
    <lineage>
        <taxon>Bacteria</taxon>
        <taxon>Pseudomonadati</taxon>
        <taxon>Pseudomonadota</taxon>
        <taxon>Alphaproteobacteria</taxon>
        <taxon>Rhodobacterales</taxon>
        <taxon>Roseobacteraceae</taxon>
        <taxon>Celeribacter</taxon>
    </lineage>
</organism>
<keyword evidence="3" id="KW-0216">Detoxification</keyword>
<accession>A0ABP7K7D4</accession>
<dbReference type="PANTHER" id="PTHR42747:SF3">
    <property type="entry name" value="NITRONATE MONOOXYGENASE-RELATED"/>
    <property type="match status" value="1"/>
</dbReference>
<dbReference type="CDD" id="cd04730">
    <property type="entry name" value="NPD_like"/>
    <property type="match status" value="1"/>
</dbReference>
<dbReference type="RefSeq" id="WP_344846510.1">
    <property type="nucleotide sequence ID" value="NZ_BAABDF010000007.1"/>
</dbReference>
<evidence type="ECO:0000256" key="8">
    <source>
        <dbReference type="ARBA" id="ARBA00031155"/>
    </source>
</evidence>
<dbReference type="GO" id="GO:0004497">
    <property type="term" value="F:monooxygenase activity"/>
    <property type="evidence" value="ECO:0007669"/>
    <property type="project" value="UniProtKB-KW"/>
</dbReference>
<dbReference type="Gene3D" id="3.20.20.70">
    <property type="entry name" value="Aldolase class I"/>
    <property type="match status" value="1"/>
</dbReference>
<dbReference type="InterPro" id="IPR004136">
    <property type="entry name" value="NMO"/>
</dbReference>
<dbReference type="InterPro" id="IPR013785">
    <property type="entry name" value="Aldolase_TIM"/>
</dbReference>
<evidence type="ECO:0000256" key="6">
    <source>
        <dbReference type="ARBA" id="ARBA00023002"/>
    </source>
</evidence>
<keyword evidence="4" id="KW-0285">Flavoprotein</keyword>
<keyword evidence="5" id="KW-0288">FMN</keyword>
<keyword evidence="7 10" id="KW-0503">Monooxygenase</keyword>
<dbReference type="SUPFAM" id="SSF51412">
    <property type="entry name" value="Inosine monophosphate dehydrogenase (IMPDH)"/>
    <property type="match status" value="1"/>
</dbReference>
<dbReference type="Proteomes" id="UP001399917">
    <property type="component" value="Unassembled WGS sequence"/>
</dbReference>
<evidence type="ECO:0000256" key="2">
    <source>
        <dbReference type="ARBA" id="ARBA00009881"/>
    </source>
</evidence>
<comment type="catalytic activity">
    <reaction evidence="9">
        <text>3 propionate 3-nitronate + 3 O2 + H2O = 3 3-oxopropanoate + 2 nitrate + nitrite + H2O2 + 3 H(+)</text>
        <dbReference type="Rhea" id="RHEA:57332"/>
        <dbReference type="ChEBI" id="CHEBI:15377"/>
        <dbReference type="ChEBI" id="CHEBI:15378"/>
        <dbReference type="ChEBI" id="CHEBI:15379"/>
        <dbReference type="ChEBI" id="CHEBI:16240"/>
        <dbReference type="ChEBI" id="CHEBI:16301"/>
        <dbReference type="ChEBI" id="CHEBI:17632"/>
        <dbReference type="ChEBI" id="CHEBI:33190"/>
        <dbReference type="ChEBI" id="CHEBI:136067"/>
    </reaction>
</comment>
<dbReference type="PANTHER" id="PTHR42747">
    <property type="entry name" value="NITRONATE MONOOXYGENASE-RELATED"/>
    <property type="match status" value="1"/>
</dbReference>
<evidence type="ECO:0000256" key="4">
    <source>
        <dbReference type="ARBA" id="ARBA00022630"/>
    </source>
</evidence>
<gene>
    <name evidence="10" type="ORF">GCM10022404_17940</name>
</gene>
<name>A0ABP7K7D4_9RHOB</name>
<evidence type="ECO:0000256" key="5">
    <source>
        <dbReference type="ARBA" id="ARBA00022643"/>
    </source>
</evidence>
<evidence type="ECO:0000256" key="1">
    <source>
        <dbReference type="ARBA" id="ARBA00001917"/>
    </source>
</evidence>
<evidence type="ECO:0000256" key="7">
    <source>
        <dbReference type="ARBA" id="ARBA00023033"/>
    </source>
</evidence>
<keyword evidence="11" id="KW-1185">Reference proteome</keyword>
<evidence type="ECO:0000256" key="9">
    <source>
        <dbReference type="ARBA" id="ARBA00049401"/>
    </source>
</evidence>
<comment type="caution">
    <text evidence="10">The sequence shown here is derived from an EMBL/GenBank/DDBJ whole genome shotgun (WGS) entry which is preliminary data.</text>
</comment>
<dbReference type="Pfam" id="PF03060">
    <property type="entry name" value="NMO"/>
    <property type="match status" value="1"/>
</dbReference>
<keyword evidence="6" id="KW-0560">Oxidoreductase</keyword>
<protein>
    <recommendedName>
        <fullName evidence="8">Propionate 3-nitronate monooxygenase</fullName>
    </recommendedName>
</protein>
<evidence type="ECO:0000256" key="3">
    <source>
        <dbReference type="ARBA" id="ARBA00022575"/>
    </source>
</evidence>
<evidence type="ECO:0000313" key="10">
    <source>
        <dbReference type="EMBL" id="GAA3868265.1"/>
    </source>
</evidence>
<evidence type="ECO:0000313" key="11">
    <source>
        <dbReference type="Proteomes" id="UP001399917"/>
    </source>
</evidence>
<comment type="similarity">
    <text evidence="2">Belongs to the nitronate monooxygenase family. NMO class I subfamily.</text>
</comment>
<proteinExistence type="inferred from homology"/>
<sequence length="359" mass="37315">MWPDTRLRDLFSIDHPIIQAPMASASGLDMALAVSAAGGLGSLACAALDPDRLHGVLATAREKTAKSLNVNFFAHAAPEEDPARDAAWLGKLSAYYAELGLDAPDALTVGPLRPFDAARCAVIEAFAPAVVSFHFGLPEPALVARVKAAGCKVISSATTVKEARWLAANGCDAIIAQGFEAGGHRGMFLTENLGSQTGTMALVPQIADAVDLPIIAAGGVADARGIVAAFALGASAVQIGTAYLFTEEATIPPLYRQALADAANGETTVCNVFSGRPTRVLANRMARDLGPVSQDAPAFPKGFSATDPLRATAESLWKRDFSAHYCGQAAALGRETTAFSLTHDLAQGALRLLDPHAVK</sequence>
<comment type="cofactor">
    <cofactor evidence="1">
        <name>FMN</name>
        <dbReference type="ChEBI" id="CHEBI:58210"/>
    </cofactor>
</comment>